<keyword evidence="2" id="KW-1185">Reference proteome</keyword>
<gene>
    <name evidence="1" type="ORF">J1N35_033877</name>
</gene>
<dbReference type="Proteomes" id="UP000828251">
    <property type="component" value="Unassembled WGS sequence"/>
</dbReference>
<proteinExistence type="predicted"/>
<evidence type="ECO:0000313" key="1">
    <source>
        <dbReference type="EMBL" id="KAH1055812.1"/>
    </source>
</evidence>
<dbReference type="OrthoDB" id="10305742at2759"/>
<accession>A0A9D3UR11</accession>
<protein>
    <submittedName>
        <fullName evidence="1">Uncharacterized protein</fullName>
    </submittedName>
</protein>
<dbReference type="EMBL" id="JAIQCV010000010">
    <property type="protein sequence ID" value="KAH1055812.1"/>
    <property type="molecule type" value="Genomic_DNA"/>
</dbReference>
<name>A0A9D3UR11_9ROSI</name>
<organism evidence="1 2">
    <name type="scientific">Gossypium stocksii</name>
    <dbReference type="NCBI Taxonomy" id="47602"/>
    <lineage>
        <taxon>Eukaryota</taxon>
        <taxon>Viridiplantae</taxon>
        <taxon>Streptophyta</taxon>
        <taxon>Embryophyta</taxon>
        <taxon>Tracheophyta</taxon>
        <taxon>Spermatophyta</taxon>
        <taxon>Magnoliopsida</taxon>
        <taxon>eudicotyledons</taxon>
        <taxon>Gunneridae</taxon>
        <taxon>Pentapetalae</taxon>
        <taxon>rosids</taxon>
        <taxon>malvids</taxon>
        <taxon>Malvales</taxon>
        <taxon>Malvaceae</taxon>
        <taxon>Malvoideae</taxon>
        <taxon>Gossypium</taxon>
    </lineage>
</organism>
<sequence length="102" mass="11971">MSEISPIQAIITYGILQKKQVCIGKWMYKNMVDSARNLGKGIFFPNVITELRKRARVPIERMDKTMNPSRKLLGDDLFQQFVLLLTKHKEEKRTRGFQEDKD</sequence>
<comment type="caution">
    <text evidence="1">The sequence shown here is derived from an EMBL/GenBank/DDBJ whole genome shotgun (WGS) entry which is preliminary data.</text>
</comment>
<reference evidence="1 2" key="1">
    <citation type="journal article" date="2021" name="Plant Biotechnol. J.">
        <title>Multi-omics assisted identification of the key and species-specific regulatory components of drought-tolerant mechanisms in Gossypium stocksii.</title>
        <authorList>
            <person name="Yu D."/>
            <person name="Ke L."/>
            <person name="Zhang D."/>
            <person name="Wu Y."/>
            <person name="Sun Y."/>
            <person name="Mei J."/>
            <person name="Sun J."/>
            <person name="Sun Y."/>
        </authorList>
    </citation>
    <scope>NUCLEOTIDE SEQUENCE [LARGE SCALE GENOMIC DNA]</scope>
    <source>
        <strain evidence="2">cv. E1</strain>
        <tissue evidence="1">Leaf</tissue>
    </source>
</reference>
<dbReference type="AlphaFoldDB" id="A0A9D3UR11"/>
<evidence type="ECO:0000313" key="2">
    <source>
        <dbReference type="Proteomes" id="UP000828251"/>
    </source>
</evidence>